<dbReference type="SUPFAM" id="SSF56300">
    <property type="entry name" value="Metallo-dependent phosphatases"/>
    <property type="match status" value="1"/>
</dbReference>
<dbReference type="Proteomes" id="UP000824260">
    <property type="component" value="Unassembled WGS sequence"/>
</dbReference>
<dbReference type="InterPro" id="IPR029052">
    <property type="entry name" value="Metallo-depent_PP-like"/>
</dbReference>
<protein>
    <submittedName>
        <fullName evidence="2">Metallophosphoesterase</fullName>
    </submittedName>
</protein>
<dbReference type="PIRSF" id="PIRSF033094">
    <property type="entry name" value="Pesterase_CT488"/>
    <property type="match status" value="1"/>
</dbReference>
<name>A0A9D0ZNW7_9FIRM</name>
<reference evidence="2" key="1">
    <citation type="submission" date="2020-10" db="EMBL/GenBank/DDBJ databases">
        <authorList>
            <person name="Gilroy R."/>
        </authorList>
    </citation>
    <scope>NUCLEOTIDE SEQUENCE</scope>
    <source>
        <strain evidence="2">ChiSjej6B24-2974</strain>
    </source>
</reference>
<dbReference type="Gene3D" id="3.60.21.10">
    <property type="match status" value="1"/>
</dbReference>
<comment type="caution">
    <text evidence="2">The sequence shown here is derived from an EMBL/GenBank/DDBJ whole genome shotgun (WGS) entry which is preliminary data.</text>
</comment>
<dbReference type="InterPro" id="IPR051158">
    <property type="entry name" value="Metallophosphoesterase_sf"/>
</dbReference>
<proteinExistence type="predicted"/>
<feature type="domain" description="Calcineurin-like phosphoesterase" evidence="1">
    <location>
        <begin position="4"/>
        <end position="194"/>
    </location>
</feature>
<dbReference type="GO" id="GO:0016787">
    <property type="term" value="F:hydrolase activity"/>
    <property type="evidence" value="ECO:0007669"/>
    <property type="project" value="InterPro"/>
</dbReference>
<dbReference type="InterPro" id="IPR014578">
    <property type="entry name" value="Pesterase_CT488"/>
</dbReference>
<accession>A0A9D0ZNW7</accession>
<evidence type="ECO:0000259" key="1">
    <source>
        <dbReference type="Pfam" id="PF00149"/>
    </source>
</evidence>
<dbReference type="EMBL" id="DVFZ01000119">
    <property type="protein sequence ID" value="HIQ83970.1"/>
    <property type="molecule type" value="Genomic_DNA"/>
</dbReference>
<dbReference type="Pfam" id="PF00149">
    <property type="entry name" value="Metallophos"/>
    <property type="match status" value="1"/>
</dbReference>
<gene>
    <name evidence="2" type="ORF">IAA52_12830</name>
</gene>
<evidence type="ECO:0000313" key="3">
    <source>
        <dbReference type="Proteomes" id="UP000824260"/>
    </source>
</evidence>
<dbReference type="InterPro" id="IPR004843">
    <property type="entry name" value="Calcineurin-like_PHP"/>
</dbReference>
<organism evidence="2 3">
    <name type="scientific">Candidatus Pullichristensenella stercorigallinarum</name>
    <dbReference type="NCBI Taxonomy" id="2840909"/>
    <lineage>
        <taxon>Bacteria</taxon>
        <taxon>Bacillati</taxon>
        <taxon>Bacillota</taxon>
        <taxon>Clostridia</taxon>
        <taxon>Candidatus Pullichristensenella</taxon>
    </lineage>
</organism>
<sequence length="228" mass="25513">MALFAISDLHLPAREKPMDVFGAHWENHFERIRADWLERVHDEDVVLLPGDLTWAMRLEDAMEDIARVGALPGRKIILRGNHDYWWSAIGRVRRALPEGMYALQNDSLEIDGVLYAGSRGWTLPVSAQDEDDKRIYERERLRLEMSLKHARARSADADLVVMAHYPPLSEACAGVSDLLEAYGAKICVYGHLHGAALAGAFRGVKGGVTYYQASCDGLGFRLLSLPLE</sequence>
<evidence type="ECO:0000313" key="2">
    <source>
        <dbReference type="EMBL" id="HIQ83970.1"/>
    </source>
</evidence>
<dbReference type="AlphaFoldDB" id="A0A9D0ZNW7"/>
<dbReference type="PANTHER" id="PTHR31302:SF22">
    <property type="entry name" value="PHOSPHOESTERASE"/>
    <property type="match status" value="1"/>
</dbReference>
<dbReference type="PANTHER" id="PTHR31302">
    <property type="entry name" value="TRANSMEMBRANE PROTEIN WITH METALLOPHOSPHOESTERASE DOMAIN-RELATED"/>
    <property type="match status" value="1"/>
</dbReference>
<reference evidence="2" key="2">
    <citation type="journal article" date="2021" name="PeerJ">
        <title>Extensive microbial diversity within the chicken gut microbiome revealed by metagenomics and culture.</title>
        <authorList>
            <person name="Gilroy R."/>
            <person name="Ravi A."/>
            <person name="Getino M."/>
            <person name="Pursley I."/>
            <person name="Horton D.L."/>
            <person name="Alikhan N.F."/>
            <person name="Baker D."/>
            <person name="Gharbi K."/>
            <person name="Hall N."/>
            <person name="Watson M."/>
            <person name="Adriaenssens E.M."/>
            <person name="Foster-Nyarko E."/>
            <person name="Jarju S."/>
            <person name="Secka A."/>
            <person name="Antonio M."/>
            <person name="Oren A."/>
            <person name="Chaudhuri R.R."/>
            <person name="La Ragione R."/>
            <person name="Hildebrand F."/>
            <person name="Pallen M.J."/>
        </authorList>
    </citation>
    <scope>NUCLEOTIDE SEQUENCE</scope>
    <source>
        <strain evidence="2">ChiSjej6B24-2974</strain>
    </source>
</reference>